<dbReference type="Proteomes" id="UP000007819">
    <property type="component" value="Chromosome X"/>
</dbReference>
<dbReference type="AlphaFoldDB" id="A0A8R2JLW8"/>
<protein>
    <submittedName>
        <fullName evidence="1">Uncharacterized protein</fullName>
    </submittedName>
</protein>
<evidence type="ECO:0000313" key="2">
    <source>
        <dbReference type="Proteomes" id="UP000007819"/>
    </source>
</evidence>
<reference evidence="2" key="1">
    <citation type="submission" date="2010-06" db="EMBL/GenBank/DDBJ databases">
        <authorList>
            <person name="Jiang H."/>
            <person name="Abraham K."/>
            <person name="Ali S."/>
            <person name="Alsbrooks S.L."/>
            <person name="Anim B.N."/>
            <person name="Anosike U.S."/>
            <person name="Attaway T."/>
            <person name="Bandaranaike D.P."/>
            <person name="Battles P.K."/>
            <person name="Bell S.N."/>
            <person name="Bell A.V."/>
            <person name="Beltran B."/>
            <person name="Bickham C."/>
            <person name="Bustamante Y."/>
            <person name="Caleb T."/>
            <person name="Canada A."/>
            <person name="Cardenas V."/>
            <person name="Carter K."/>
            <person name="Chacko J."/>
            <person name="Chandrabose M.N."/>
            <person name="Chavez D."/>
            <person name="Chavez A."/>
            <person name="Chen L."/>
            <person name="Chu H.-S."/>
            <person name="Claassen K.J."/>
            <person name="Cockrell R."/>
            <person name="Collins M."/>
            <person name="Cooper J.A."/>
            <person name="Cree A."/>
            <person name="Curry S.M."/>
            <person name="Da Y."/>
            <person name="Dao M.D."/>
            <person name="Das B."/>
            <person name="Davila M.-L."/>
            <person name="Davy-Carroll L."/>
            <person name="Denson S."/>
            <person name="Dinh H."/>
            <person name="Ebong V.E."/>
            <person name="Edwards J.R."/>
            <person name="Egan A."/>
            <person name="El-Daye J."/>
            <person name="Escobedo L."/>
            <person name="Fernandez S."/>
            <person name="Fernando P.R."/>
            <person name="Flagg N."/>
            <person name="Forbes L.D."/>
            <person name="Fowler R.G."/>
            <person name="Fu Q."/>
            <person name="Gabisi R.A."/>
            <person name="Ganer J."/>
            <person name="Garbino Pronczuk A."/>
            <person name="Garcia R.M."/>
            <person name="Garner T."/>
            <person name="Garrett T.E."/>
            <person name="Gonzalez D.A."/>
            <person name="Hamid H."/>
            <person name="Hawkins E.S."/>
            <person name="Hirani K."/>
            <person name="Hogues M.E."/>
            <person name="Hollins B."/>
            <person name="Hsiao C.-H."/>
            <person name="Jabil R."/>
            <person name="James M.L."/>
            <person name="Jhangiani S.N."/>
            <person name="Johnson B."/>
            <person name="Johnson Q."/>
            <person name="Joshi V."/>
            <person name="Kalu J.B."/>
            <person name="Kam C."/>
            <person name="Kashfia A."/>
            <person name="Keebler J."/>
            <person name="Kisamo H."/>
            <person name="Kovar C.L."/>
            <person name="Lago L.A."/>
            <person name="Lai C.-Y."/>
            <person name="Laidlaw J."/>
            <person name="Lara F."/>
            <person name="Le T.-K."/>
            <person name="Lee S.L."/>
            <person name="Legall F.H."/>
            <person name="Lemon S.J."/>
            <person name="Lewis L.R."/>
            <person name="Li B."/>
            <person name="Liu Y."/>
            <person name="Liu Y.-S."/>
            <person name="Lopez J."/>
            <person name="Lozado R.J."/>
            <person name="Lu J."/>
            <person name="Madu R.C."/>
            <person name="Maheshwari M."/>
            <person name="Maheshwari R."/>
            <person name="Malloy K."/>
            <person name="Martinez E."/>
            <person name="Mathew T."/>
            <person name="Mercado I.C."/>
            <person name="Mercado C."/>
            <person name="Meyer B."/>
            <person name="Montgomery K."/>
            <person name="Morgan M.B."/>
            <person name="Munidasa M."/>
            <person name="Nazareth L.V."/>
            <person name="Nelson J."/>
            <person name="Ng B.M."/>
            <person name="Nguyen N.B."/>
            <person name="Nguyen P.Q."/>
            <person name="Nguyen T."/>
            <person name="Obregon M."/>
            <person name="Okwuonu G.O."/>
            <person name="Onwere C.G."/>
            <person name="Orozco G."/>
            <person name="Parra A."/>
            <person name="Patel S."/>
            <person name="Patil S."/>
            <person name="Perez A."/>
            <person name="Perez Y."/>
            <person name="Pham C."/>
            <person name="Primus E.L."/>
            <person name="Pu L.-L."/>
            <person name="Puazo M."/>
            <person name="Qin X."/>
            <person name="Quiroz J.B."/>
            <person name="Reese J."/>
            <person name="Richards S."/>
            <person name="Rives C.M."/>
            <person name="Robberts R."/>
            <person name="Ruiz S.J."/>
            <person name="Ruiz M.J."/>
            <person name="Santibanez J."/>
            <person name="Schneider B.W."/>
            <person name="Sisson I."/>
            <person name="Smith M."/>
            <person name="Sodergren E."/>
            <person name="Song X.-Z."/>
            <person name="Song B.B."/>
            <person name="Summersgill H."/>
            <person name="Thelus R."/>
            <person name="Thornton R.D."/>
            <person name="Trejos Z.Y."/>
            <person name="Usmani K."/>
            <person name="Vattathil S."/>
            <person name="Villasana D."/>
            <person name="Walker D.L."/>
            <person name="Wang S."/>
            <person name="Wang K."/>
            <person name="White C.S."/>
            <person name="Williams A.C."/>
            <person name="Williamson J."/>
            <person name="Wilson K."/>
            <person name="Woghiren I.O."/>
            <person name="Woodworth J.R."/>
            <person name="Worley K.C."/>
            <person name="Wright R.A."/>
            <person name="Wu W."/>
            <person name="Young L."/>
            <person name="Zhang L."/>
            <person name="Zhang J."/>
            <person name="Zhu Y."/>
            <person name="Muzny D.M."/>
            <person name="Weinstock G."/>
            <person name="Gibbs R.A."/>
        </authorList>
    </citation>
    <scope>NUCLEOTIDE SEQUENCE [LARGE SCALE GENOMIC DNA]</scope>
    <source>
        <strain evidence="2">LSR1</strain>
    </source>
</reference>
<dbReference type="KEGG" id="api:115033392"/>
<dbReference type="OrthoDB" id="6415022at2759"/>
<dbReference type="RefSeq" id="XP_029341646.1">
    <property type="nucleotide sequence ID" value="XM_029485786.1"/>
</dbReference>
<proteinExistence type="predicted"/>
<keyword evidence="2" id="KW-1185">Reference proteome</keyword>
<organism evidence="1 2">
    <name type="scientific">Acyrthosiphon pisum</name>
    <name type="common">Pea aphid</name>
    <dbReference type="NCBI Taxonomy" id="7029"/>
    <lineage>
        <taxon>Eukaryota</taxon>
        <taxon>Metazoa</taxon>
        <taxon>Ecdysozoa</taxon>
        <taxon>Arthropoda</taxon>
        <taxon>Hexapoda</taxon>
        <taxon>Insecta</taxon>
        <taxon>Pterygota</taxon>
        <taxon>Neoptera</taxon>
        <taxon>Paraneoptera</taxon>
        <taxon>Hemiptera</taxon>
        <taxon>Sternorrhyncha</taxon>
        <taxon>Aphidomorpha</taxon>
        <taxon>Aphidoidea</taxon>
        <taxon>Aphididae</taxon>
        <taxon>Macrosiphini</taxon>
        <taxon>Acyrthosiphon</taxon>
    </lineage>
</organism>
<evidence type="ECO:0000313" key="1">
    <source>
        <dbReference type="EnsemblMetazoa" id="XP_029341646.1"/>
    </source>
</evidence>
<dbReference type="EnsemblMetazoa" id="XM_029485786.1">
    <property type="protein sequence ID" value="XP_029341646.1"/>
    <property type="gene ID" value="LOC115033392"/>
</dbReference>
<sequence length="219" mass="24438">MNGSPVMFTPDQKNIVACSSNFQSLHNQTAAPVMKEITPDQILNMPIVFADELQKEEVKHSVDNSSNFVANLNKFNEQKVIVKEKPVDEDKHFDVLCPTISRTLIPECLKFKQVAYDSPSKFKLVVNKPPKGLVPFGFQTCSVPSRNSGNIKFVNGLPMSGIKIERFEEGSNSKVVPKTVSIRNIQDGNIKIIKSTTGQQIHFNKIKTLATTPNLRKII</sequence>
<name>A0A8R2JLW8_ACYPI</name>
<reference evidence="1" key="2">
    <citation type="submission" date="2022-06" db="UniProtKB">
        <authorList>
            <consortium name="EnsemblMetazoa"/>
        </authorList>
    </citation>
    <scope>IDENTIFICATION</scope>
</reference>
<accession>A0A8R2JLW8</accession>
<dbReference type="GeneID" id="115033392"/>